<feature type="transmembrane region" description="Helical" evidence="1">
    <location>
        <begin position="50"/>
        <end position="68"/>
    </location>
</feature>
<dbReference type="InterPro" id="IPR018825">
    <property type="entry name" value="DUF2427"/>
</dbReference>
<dbReference type="PANTHER" id="PTHR31685:SF3">
    <property type="entry name" value="INTEGRAL MEMBRANE PROTEIN (AFU_ORTHOLOGUE AFUA_6G12730)"/>
    <property type="match status" value="1"/>
</dbReference>
<dbReference type="STRING" id="1081105.A0A167IW56"/>
<feature type="transmembrane region" description="Helical" evidence="1">
    <location>
        <begin position="237"/>
        <end position="256"/>
    </location>
</feature>
<feature type="transmembrane region" description="Helical" evidence="1">
    <location>
        <begin position="88"/>
        <end position="106"/>
    </location>
</feature>
<name>A0A167IW56_METRR</name>
<gene>
    <name evidence="4" type="ORF">NOR_01432</name>
</gene>
<protein>
    <submittedName>
        <fullName evidence="4">Integral membrane protein</fullName>
    </submittedName>
</protein>
<proteinExistence type="predicted"/>
<dbReference type="PANTHER" id="PTHR31685">
    <property type="entry name" value="INTEGRAL MEMBRANE PROTEIN (AFU_ORTHOLOGUE AFUA_6G12730)-RELATED"/>
    <property type="match status" value="1"/>
</dbReference>
<sequence>MAVHGPDYPPTYFGLADYRGLIYGHVSLMILAWVFVLPIAVMLSIAKSRLTLVVHFVFLAVNASGVLLSVMYNSQTPDLYPNNAHHKIGWIITAAMSAQVLVHLLGRRMCAMADRRYRSSNQAGDCSSISHTGDWQRVYTMYQGGEACRLSAGCVQGAEHGAVSVRNNSVTTLNGEEPSLDDQDDGFDDSEAVAGFLKPVELPFLSTDIIATERMRVILSRVWKYVVCVYRVTDRMILPFGFVALTTGIITFGRFFEGNAVFSGLAHWVKGGVFFWLGLLTLGRWTGSFADIGWAWNLSPVNLQEKPWCPSAEFTESALIFIYGCTNIFLEHLGSWGGDWSSQDLQHLAITVLFLGGGLCGMLIESAAVRSLLNTTASDTAPEDTSAEAMKRWNPPETYQLSLNPIPALVILLLGIMMSTHHQETPMSTMVHRQWGNMLLGASSARVLTYLLLFLRPPKSVFPSRPPTELLASFCLITGGIIFMASSSDTIDGMIHYNLDVMFMYTITMGLAGFLMAWEILVLAIKGWAMRLSWSSVMLSHEEDIGADLWNDTNKSGLDVT</sequence>
<comment type="caution">
    <text evidence="4">The sequence shown here is derived from an EMBL/GenBank/DDBJ whole genome shotgun (WGS) entry which is preliminary data.</text>
</comment>
<reference evidence="4 5" key="1">
    <citation type="journal article" date="2016" name="Genome Biol. Evol.">
        <title>Divergent and convergent evolution of fungal pathogenicity.</title>
        <authorList>
            <person name="Shang Y."/>
            <person name="Xiao G."/>
            <person name="Zheng P."/>
            <person name="Cen K."/>
            <person name="Zhan S."/>
            <person name="Wang C."/>
        </authorList>
    </citation>
    <scope>NUCLEOTIDE SEQUENCE [LARGE SCALE GENOMIC DNA]</scope>
    <source>
        <strain evidence="4 5">RCEF 4871</strain>
    </source>
</reference>
<evidence type="ECO:0000259" key="2">
    <source>
        <dbReference type="Pfam" id="PF10348"/>
    </source>
</evidence>
<feature type="transmembrane region" description="Helical" evidence="1">
    <location>
        <begin position="345"/>
        <end position="364"/>
    </location>
</feature>
<feature type="transmembrane region" description="Helical" evidence="1">
    <location>
        <begin position="401"/>
        <end position="418"/>
    </location>
</feature>
<keyword evidence="1" id="KW-1133">Transmembrane helix</keyword>
<keyword evidence="1" id="KW-0472">Membrane</keyword>
<keyword evidence="1" id="KW-0812">Transmembrane</keyword>
<feature type="domain" description="Protein YTP1-like C-terminal" evidence="3">
    <location>
        <begin position="241"/>
        <end position="527"/>
    </location>
</feature>
<dbReference type="InterPro" id="IPR018827">
    <property type="entry name" value="YTP1_C"/>
</dbReference>
<evidence type="ECO:0000259" key="3">
    <source>
        <dbReference type="Pfam" id="PF10355"/>
    </source>
</evidence>
<dbReference type="Pfam" id="PF10348">
    <property type="entry name" value="DUF2427"/>
    <property type="match status" value="1"/>
</dbReference>
<feature type="transmembrane region" description="Helical" evidence="1">
    <location>
        <begin position="467"/>
        <end position="485"/>
    </location>
</feature>
<dbReference type="OMA" id="NKGWAWN"/>
<dbReference type="AlphaFoldDB" id="A0A167IW56"/>
<feature type="transmembrane region" description="Helical" evidence="1">
    <location>
        <begin position="438"/>
        <end position="455"/>
    </location>
</feature>
<organism evidence="4 5">
    <name type="scientific">Metarhizium rileyi (strain RCEF 4871)</name>
    <name type="common">Nomuraea rileyi</name>
    <dbReference type="NCBI Taxonomy" id="1649241"/>
    <lineage>
        <taxon>Eukaryota</taxon>
        <taxon>Fungi</taxon>
        <taxon>Dikarya</taxon>
        <taxon>Ascomycota</taxon>
        <taxon>Pezizomycotina</taxon>
        <taxon>Sordariomycetes</taxon>
        <taxon>Hypocreomycetidae</taxon>
        <taxon>Hypocreales</taxon>
        <taxon>Clavicipitaceae</taxon>
        <taxon>Metarhizium</taxon>
    </lineage>
</organism>
<feature type="domain" description="DUF2427" evidence="2">
    <location>
        <begin position="11"/>
        <end position="104"/>
    </location>
</feature>
<evidence type="ECO:0000313" key="5">
    <source>
        <dbReference type="Proteomes" id="UP000243498"/>
    </source>
</evidence>
<dbReference type="Pfam" id="PF10355">
    <property type="entry name" value="Ytp1"/>
    <property type="match status" value="1"/>
</dbReference>
<feature type="transmembrane region" description="Helical" evidence="1">
    <location>
        <begin position="505"/>
        <end position="525"/>
    </location>
</feature>
<feature type="transmembrane region" description="Helical" evidence="1">
    <location>
        <begin position="20"/>
        <end position="43"/>
    </location>
</feature>
<evidence type="ECO:0000256" key="1">
    <source>
        <dbReference type="SAM" id="Phobius"/>
    </source>
</evidence>
<dbReference type="OrthoDB" id="4005299at2759"/>
<accession>A0A167IW56</accession>
<evidence type="ECO:0000313" key="4">
    <source>
        <dbReference type="EMBL" id="OAA49509.1"/>
    </source>
</evidence>
<keyword evidence="5" id="KW-1185">Reference proteome</keyword>
<dbReference type="Proteomes" id="UP000243498">
    <property type="component" value="Unassembled WGS sequence"/>
</dbReference>
<dbReference type="EMBL" id="AZHC01000003">
    <property type="protein sequence ID" value="OAA49509.1"/>
    <property type="molecule type" value="Genomic_DNA"/>
</dbReference>